<dbReference type="AlphaFoldDB" id="A0A1H7NII5"/>
<sequence length="272" mass="29373">MASKSEFSGADSGAEWERFDTRQRLVRYFLTLGVLVILAAAWRSMDINYGYVASAPNEVMDLLTRMYPPNVTYTSEIVGPLLETINISILGTALAIVMALPVAFLSASNTTPNRWTYLFGKFIVSFTRSVNVIIWALIFVVLFGPGALAGVLAIAVRSVGFTAKLLGEAIEEIDRGPVEAISATGASTFQMFIYGIVPQIKPAFISVATFRWDINVRASTIIGFVGAGGIGVALQTNINYFKWDAVLTILIAILGIVLVSEGISAYLRGKVS</sequence>
<comment type="subcellular location">
    <subcellularLocation>
        <location evidence="1 7">Cell membrane</location>
        <topology evidence="1 7">Multi-pass membrane protein</topology>
    </subcellularLocation>
</comment>
<dbReference type="Gene3D" id="1.10.3720.10">
    <property type="entry name" value="MetI-like"/>
    <property type="match status" value="1"/>
</dbReference>
<dbReference type="PANTHER" id="PTHR30043:SF1">
    <property type="entry name" value="ABC TRANSPORT SYSTEM PERMEASE PROTEIN P69"/>
    <property type="match status" value="1"/>
</dbReference>
<reference evidence="9 10" key="1">
    <citation type="submission" date="2016-10" db="EMBL/GenBank/DDBJ databases">
        <authorList>
            <person name="de Groot N.N."/>
        </authorList>
    </citation>
    <scope>NUCLEOTIDE SEQUENCE [LARGE SCALE GENOMIC DNA]</scope>
    <source>
        <strain evidence="9 10">CDM_5</strain>
    </source>
</reference>
<keyword evidence="2 7" id="KW-0813">Transport</keyword>
<feature type="transmembrane region" description="Helical" evidence="7">
    <location>
        <begin position="246"/>
        <end position="267"/>
    </location>
</feature>
<keyword evidence="6 7" id="KW-0472">Membrane</keyword>
<evidence type="ECO:0000256" key="5">
    <source>
        <dbReference type="ARBA" id="ARBA00022989"/>
    </source>
</evidence>
<evidence type="ECO:0000256" key="2">
    <source>
        <dbReference type="ARBA" id="ARBA00022448"/>
    </source>
</evidence>
<evidence type="ECO:0000259" key="8">
    <source>
        <dbReference type="PROSITE" id="PS50928"/>
    </source>
</evidence>
<feature type="transmembrane region" description="Helical" evidence="7">
    <location>
        <begin position="214"/>
        <end position="234"/>
    </location>
</feature>
<feature type="transmembrane region" description="Helical" evidence="7">
    <location>
        <begin position="129"/>
        <end position="156"/>
    </location>
</feature>
<dbReference type="CDD" id="cd06261">
    <property type="entry name" value="TM_PBP2"/>
    <property type="match status" value="1"/>
</dbReference>
<keyword evidence="5 7" id="KW-1133">Transmembrane helix</keyword>
<evidence type="ECO:0000256" key="1">
    <source>
        <dbReference type="ARBA" id="ARBA00004651"/>
    </source>
</evidence>
<evidence type="ECO:0000256" key="3">
    <source>
        <dbReference type="ARBA" id="ARBA00022475"/>
    </source>
</evidence>
<dbReference type="NCBIfam" id="TIGR01097">
    <property type="entry name" value="PhnE"/>
    <property type="match status" value="1"/>
</dbReference>
<feature type="transmembrane region" description="Helical" evidence="7">
    <location>
        <begin position="85"/>
        <end position="108"/>
    </location>
</feature>
<dbReference type="Pfam" id="PF00528">
    <property type="entry name" value="BPD_transp_1"/>
    <property type="match status" value="1"/>
</dbReference>
<dbReference type="GO" id="GO:0015416">
    <property type="term" value="F:ABC-type phosphonate transporter activity"/>
    <property type="evidence" value="ECO:0007669"/>
    <property type="project" value="InterPro"/>
</dbReference>
<proteinExistence type="inferred from homology"/>
<dbReference type="Proteomes" id="UP000183894">
    <property type="component" value="Unassembled WGS sequence"/>
</dbReference>
<dbReference type="EMBL" id="FOAD01000003">
    <property type="protein sequence ID" value="SEL23129.1"/>
    <property type="molecule type" value="Genomic_DNA"/>
</dbReference>
<gene>
    <name evidence="9" type="ORF">SAMN04488691_103329</name>
</gene>
<keyword evidence="3" id="KW-1003">Cell membrane</keyword>
<dbReference type="OrthoDB" id="338493at2157"/>
<evidence type="ECO:0000313" key="9">
    <source>
        <dbReference type="EMBL" id="SEL23129.1"/>
    </source>
</evidence>
<evidence type="ECO:0000313" key="10">
    <source>
        <dbReference type="Proteomes" id="UP000183894"/>
    </source>
</evidence>
<dbReference type="GO" id="GO:0005886">
    <property type="term" value="C:plasma membrane"/>
    <property type="evidence" value="ECO:0007669"/>
    <property type="project" value="UniProtKB-SubCell"/>
</dbReference>
<protein>
    <submittedName>
        <fullName evidence="9">Phosphonate transport system permease protein</fullName>
    </submittedName>
</protein>
<dbReference type="InterPro" id="IPR000515">
    <property type="entry name" value="MetI-like"/>
</dbReference>
<dbReference type="InterPro" id="IPR035906">
    <property type="entry name" value="MetI-like_sf"/>
</dbReference>
<dbReference type="PANTHER" id="PTHR30043">
    <property type="entry name" value="PHOSPHONATES TRANSPORT SYSTEM PERMEASE PROTEIN"/>
    <property type="match status" value="1"/>
</dbReference>
<organism evidence="9 10">
    <name type="scientific">Haloferax larsenii</name>
    <dbReference type="NCBI Taxonomy" id="302484"/>
    <lineage>
        <taxon>Archaea</taxon>
        <taxon>Methanobacteriati</taxon>
        <taxon>Methanobacteriota</taxon>
        <taxon>Stenosarchaea group</taxon>
        <taxon>Halobacteria</taxon>
        <taxon>Halobacteriales</taxon>
        <taxon>Haloferacaceae</taxon>
        <taxon>Haloferax</taxon>
    </lineage>
</organism>
<accession>A0A1H7NII5</accession>
<dbReference type="RefSeq" id="WP_074793338.1">
    <property type="nucleotide sequence ID" value="NZ_FOAD01000003.1"/>
</dbReference>
<keyword evidence="4 7" id="KW-0812">Transmembrane</keyword>
<dbReference type="SUPFAM" id="SSF161098">
    <property type="entry name" value="MetI-like"/>
    <property type="match status" value="1"/>
</dbReference>
<evidence type="ECO:0000256" key="4">
    <source>
        <dbReference type="ARBA" id="ARBA00022692"/>
    </source>
</evidence>
<comment type="similarity">
    <text evidence="7">Belongs to the binding-protein-dependent transport system permease family.</text>
</comment>
<feature type="transmembrane region" description="Helical" evidence="7">
    <location>
        <begin position="25"/>
        <end position="42"/>
    </location>
</feature>
<evidence type="ECO:0000256" key="7">
    <source>
        <dbReference type="RuleBase" id="RU363032"/>
    </source>
</evidence>
<name>A0A1H7NII5_HALLR</name>
<dbReference type="PROSITE" id="PS50928">
    <property type="entry name" value="ABC_TM1"/>
    <property type="match status" value="1"/>
</dbReference>
<dbReference type="InterPro" id="IPR005769">
    <property type="entry name" value="PhnE/PtxC"/>
</dbReference>
<evidence type="ECO:0000256" key="6">
    <source>
        <dbReference type="ARBA" id="ARBA00023136"/>
    </source>
</evidence>
<feature type="domain" description="ABC transmembrane type-1" evidence="8">
    <location>
        <begin position="81"/>
        <end position="264"/>
    </location>
</feature>